<keyword evidence="1" id="KW-0175">Coiled coil</keyword>
<dbReference type="GO" id="GO:0000150">
    <property type="term" value="F:DNA strand exchange activity"/>
    <property type="evidence" value="ECO:0007669"/>
    <property type="project" value="TreeGrafter"/>
</dbReference>
<dbReference type="EMBL" id="LCYG01000087">
    <property type="protein sequence ID" value="KLK90370.1"/>
    <property type="molecule type" value="Genomic_DNA"/>
</dbReference>
<gene>
    <name evidence="3" type="ORF">AA309_26260</name>
</gene>
<accession>A0A0H1R582</accession>
<organism evidence="3 4">
    <name type="scientific">Microvirga vignae</name>
    <dbReference type="NCBI Taxonomy" id="1225564"/>
    <lineage>
        <taxon>Bacteria</taxon>
        <taxon>Pseudomonadati</taxon>
        <taxon>Pseudomonadota</taxon>
        <taxon>Alphaproteobacteria</taxon>
        <taxon>Hyphomicrobiales</taxon>
        <taxon>Methylobacteriaceae</taxon>
        <taxon>Microvirga</taxon>
    </lineage>
</organism>
<dbReference type="Pfam" id="PF13408">
    <property type="entry name" value="Zn_ribbon_recom"/>
    <property type="match status" value="1"/>
</dbReference>
<comment type="caution">
    <text evidence="3">The sequence shown here is derived from an EMBL/GenBank/DDBJ whole genome shotgun (WGS) entry which is preliminary data.</text>
</comment>
<dbReference type="STRING" id="1225564.AA309_26260"/>
<evidence type="ECO:0000313" key="3">
    <source>
        <dbReference type="EMBL" id="KLK90370.1"/>
    </source>
</evidence>
<evidence type="ECO:0000313" key="4">
    <source>
        <dbReference type="Proteomes" id="UP000035489"/>
    </source>
</evidence>
<proteinExistence type="predicted"/>
<dbReference type="PANTHER" id="PTHR30461">
    <property type="entry name" value="DNA-INVERTASE FROM LAMBDOID PROPHAGE"/>
    <property type="match status" value="1"/>
</dbReference>
<sequence>MARRAPVTGKVIAEGLPNENADESTMLQRFHGFSPSVERYLFARDRFMKPCSVVPKLRIISDNLWSAAERIRSERAKIPGKPRELWSRHDGSPTGMVTCGSCGGHMIIAQRSRNGAGRFKCSAAHFHDTSRHTKSYDVARLEWAVVDAIDLQLTDPRTTHAIWQKYREELREEQRSARSERQNVRKRLNEIEAAQLRLAAALEKGSMPEDILISWLQNLEKERASLRERERIASQEEDPTDLSLKAMGAYRKHLRNLHENLQARRHDPEVRMAFRNVIKSITINETSARAPYGFKINGRLGALFGLELYPIGRPVSQALAEQGFSRALACYDSADTGKAGS</sequence>
<dbReference type="AlphaFoldDB" id="A0A0H1R582"/>
<keyword evidence="4" id="KW-1185">Reference proteome</keyword>
<evidence type="ECO:0000256" key="1">
    <source>
        <dbReference type="SAM" id="Coils"/>
    </source>
</evidence>
<dbReference type="PANTHER" id="PTHR30461:SF23">
    <property type="entry name" value="DNA RECOMBINASE-RELATED"/>
    <property type="match status" value="1"/>
</dbReference>
<dbReference type="PATRIC" id="fig|1225564.3.peg.6840"/>
<protein>
    <recommendedName>
        <fullName evidence="2">Recombinase zinc beta ribbon domain-containing protein</fullName>
    </recommendedName>
</protein>
<dbReference type="InterPro" id="IPR050639">
    <property type="entry name" value="SSR_resolvase"/>
</dbReference>
<evidence type="ECO:0000259" key="2">
    <source>
        <dbReference type="Pfam" id="PF13408"/>
    </source>
</evidence>
<name>A0A0H1R582_9HYPH</name>
<feature type="coiled-coil region" evidence="1">
    <location>
        <begin position="167"/>
        <end position="236"/>
    </location>
</feature>
<dbReference type="InterPro" id="IPR025827">
    <property type="entry name" value="Zn_ribbon_recom_dom"/>
</dbReference>
<dbReference type="Proteomes" id="UP000035489">
    <property type="component" value="Unassembled WGS sequence"/>
</dbReference>
<reference evidence="3 4" key="1">
    <citation type="submission" date="2015-05" db="EMBL/GenBank/DDBJ databases">
        <title>Draft genome sequence of Microvirga vignae strain BR3299, a novel nitrogen fixing bacteria isolated from Brazil semi-aired region.</title>
        <authorList>
            <person name="Zilli J.E."/>
            <person name="Passos S.R."/>
            <person name="Leite J."/>
            <person name="Baldani J.I."/>
            <person name="Xavier G.R."/>
            <person name="Rumjaneck N.G."/>
            <person name="Simoes-Araujo J.L."/>
        </authorList>
    </citation>
    <scope>NUCLEOTIDE SEQUENCE [LARGE SCALE GENOMIC DNA]</scope>
    <source>
        <strain evidence="3 4">BR3299</strain>
    </source>
</reference>
<feature type="domain" description="Recombinase zinc beta ribbon" evidence="2">
    <location>
        <begin position="94"/>
        <end position="149"/>
    </location>
</feature>